<dbReference type="Proteomes" id="UP000076532">
    <property type="component" value="Unassembled WGS sequence"/>
</dbReference>
<dbReference type="AlphaFoldDB" id="A0A165ZZ34"/>
<protein>
    <submittedName>
        <fullName evidence="1">Uncharacterized protein</fullName>
    </submittedName>
</protein>
<organism evidence="1 2">
    <name type="scientific">Athelia psychrophila</name>
    <dbReference type="NCBI Taxonomy" id="1759441"/>
    <lineage>
        <taxon>Eukaryota</taxon>
        <taxon>Fungi</taxon>
        <taxon>Dikarya</taxon>
        <taxon>Basidiomycota</taxon>
        <taxon>Agaricomycotina</taxon>
        <taxon>Agaricomycetes</taxon>
        <taxon>Agaricomycetidae</taxon>
        <taxon>Atheliales</taxon>
        <taxon>Atheliaceae</taxon>
        <taxon>Athelia</taxon>
    </lineage>
</organism>
<evidence type="ECO:0000313" key="1">
    <source>
        <dbReference type="EMBL" id="KZP11079.1"/>
    </source>
</evidence>
<gene>
    <name evidence="1" type="ORF">FIBSPDRAFT_871825</name>
</gene>
<name>A0A165ZZ34_9AGAM</name>
<reference evidence="1 2" key="1">
    <citation type="journal article" date="2016" name="Mol. Biol. Evol.">
        <title>Comparative Genomics of Early-Diverging Mushroom-Forming Fungi Provides Insights into the Origins of Lignocellulose Decay Capabilities.</title>
        <authorList>
            <person name="Nagy L.G."/>
            <person name="Riley R."/>
            <person name="Tritt A."/>
            <person name="Adam C."/>
            <person name="Daum C."/>
            <person name="Floudas D."/>
            <person name="Sun H."/>
            <person name="Yadav J.S."/>
            <person name="Pangilinan J."/>
            <person name="Larsson K.H."/>
            <person name="Matsuura K."/>
            <person name="Barry K."/>
            <person name="Labutti K."/>
            <person name="Kuo R."/>
            <person name="Ohm R.A."/>
            <person name="Bhattacharya S.S."/>
            <person name="Shirouzu T."/>
            <person name="Yoshinaga Y."/>
            <person name="Martin F.M."/>
            <person name="Grigoriev I.V."/>
            <person name="Hibbett D.S."/>
        </authorList>
    </citation>
    <scope>NUCLEOTIDE SEQUENCE [LARGE SCALE GENOMIC DNA]</scope>
    <source>
        <strain evidence="1 2">CBS 109695</strain>
    </source>
</reference>
<evidence type="ECO:0000313" key="2">
    <source>
        <dbReference type="Proteomes" id="UP000076532"/>
    </source>
</evidence>
<sequence>MSKVGTKVDACEEEIRSIRSSLKKHDSGKCCTAIVIGPTDVSPLLATRAMHLLYERVLKENRTDYVNRSNVVATVFFHNPRKASPSAVFYAIRYSPLHVFRRTLLCITSVTMQTYRCSGPSFS</sequence>
<dbReference type="EMBL" id="KV417668">
    <property type="protein sequence ID" value="KZP11079.1"/>
    <property type="molecule type" value="Genomic_DNA"/>
</dbReference>
<accession>A0A165ZZ34</accession>
<keyword evidence="2" id="KW-1185">Reference proteome</keyword>
<proteinExistence type="predicted"/>